<accession>A0A4R6U3A9</accession>
<evidence type="ECO:0000259" key="1">
    <source>
        <dbReference type="Pfam" id="PF05709"/>
    </source>
</evidence>
<dbReference type="Proteomes" id="UP000295632">
    <property type="component" value="Unassembled WGS sequence"/>
</dbReference>
<sequence>MRRLTYTNKTTGESVVLSTSAPFFVSKIEGAGSPTATFFTHKAPTQMGVTYRGSTLEPRYLSLEGAVMGNNLNEIYERRARLTTVLNPNDGLGRLRYEYAGGVKEIDAVVETVDFPDRQGQPYQMFFISLMCPDPLWQDATVTRLEMSYISGKFMFPVKFPNMFSQRAALKTFINKSAYEVPIKITFIGPASNPTITNRTTGEHIRVNRELADNDILYIDTSFGNKSVTIVRGDGTRENAFNYIDLDTVFFQLVKGENKISYNSNNDSTKTRVLIEYRNRYLGV</sequence>
<feature type="domain" description="Siphovirus-type tail component C-terminal" evidence="2">
    <location>
        <begin position="181"/>
        <end position="281"/>
    </location>
</feature>
<evidence type="ECO:0000313" key="3">
    <source>
        <dbReference type="EMBL" id="TDQ39243.1"/>
    </source>
</evidence>
<comment type="caution">
    <text evidence="3">The sequence shown here is derived from an EMBL/GenBank/DDBJ whole genome shotgun (WGS) entry which is preliminary data.</text>
</comment>
<keyword evidence="4" id="KW-1185">Reference proteome</keyword>
<dbReference type="Gene3D" id="2.40.30.200">
    <property type="match status" value="1"/>
</dbReference>
<proteinExistence type="predicted"/>
<evidence type="ECO:0000313" key="4">
    <source>
        <dbReference type="Proteomes" id="UP000295632"/>
    </source>
</evidence>
<dbReference type="EMBL" id="SNYJ01000008">
    <property type="protein sequence ID" value="TDQ39243.1"/>
    <property type="molecule type" value="Genomic_DNA"/>
</dbReference>
<dbReference type="OrthoDB" id="2079081at2"/>
<dbReference type="InterPro" id="IPR008841">
    <property type="entry name" value="Siphovirus-type_tail_N"/>
</dbReference>
<feature type="domain" description="Siphovirus-type tail component RIFT-related" evidence="1">
    <location>
        <begin position="11"/>
        <end position="132"/>
    </location>
</feature>
<dbReference type="RefSeq" id="WP_133580667.1">
    <property type="nucleotide sequence ID" value="NZ_SNYJ01000008.1"/>
</dbReference>
<dbReference type="InterPro" id="IPR054738">
    <property type="entry name" value="Siphovirus-type_tail_C"/>
</dbReference>
<evidence type="ECO:0000259" key="2">
    <source>
        <dbReference type="Pfam" id="PF22768"/>
    </source>
</evidence>
<dbReference type="Gene3D" id="2.60.120.860">
    <property type="match status" value="1"/>
</dbReference>
<organism evidence="3 4">
    <name type="scientific">Aureibacillus halotolerans</name>
    <dbReference type="NCBI Taxonomy" id="1508390"/>
    <lineage>
        <taxon>Bacteria</taxon>
        <taxon>Bacillati</taxon>
        <taxon>Bacillota</taxon>
        <taxon>Bacilli</taxon>
        <taxon>Bacillales</taxon>
        <taxon>Bacillaceae</taxon>
        <taxon>Aureibacillus</taxon>
    </lineage>
</organism>
<dbReference type="AlphaFoldDB" id="A0A4R6U3A9"/>
<dbReference type="Pfam" id="PF05709">
    <property type="entry name" value="Sipho_tail"/>
    <property type="match status" value="1"/>
</dbReference>
<gene>
    <name evidence="3" type="ORF">EV213_108195</name>
</gene>
<protein>
    <submittedName>
        <fullName evidence="3">Tail protein</fullName>
    </submittedName>
</protein>
<name>A0A4R6U3A9_9BACI</name>
<reference evidence="3 4" key="1">
    <citation type="submission" date="2019-03" db="EMBL/GenBank/DDBJ databases">
        <title>Genomic Encyclopedia of Type Strains, Phase IV (KMG-IV): sequencing the most valuable type-strain genomes for metagenomic binning, comparative biology and taxonomic classification.</title>
        <authorList>
            <person name="Goeker M."/>
        </authorList>
    </citation>
    <scope>NUCLEOTIDE SEQUENCE [LARGE SCALE GENOMIC DNA]</scope>
    <source>
        <strain evidence="3 4">DSM 28697</strain>
    </source>
</reference>
<dbReference type="Pfam" id="PF22768">
    <property type="entry name" value="SPP1_Dit"/>
    <property type="match status" value="1"/>
</dbReference>